<gene>
    <name evidence="2" type="ORF">J0S82_019744</name>
</gene>
<sequence length="119" mass="13167">GGSRVPSGDHSCPQTPREAQEHQRGPRSSSNTSQSQLSKLSLTCRNPEASVTGKTKHRLSSGFWKFLVHDDMKCCCFATSLPVLRSLTKSPPRTTKPLRKEQSSWLHQSQSLCAQESSQ</sequence>
<evidence type="ECO:0000313" key="3">
    <source>
        <dbReference type="Proteomes" id="UP000700334"/>
    </source>
</evidence>
<name>A0A8J5ZW48_GALPY</name>
<comment type="caution">
    <text evidence="2">The sequence shown here is derived from an EMBL/GenBank/DDBJ whole genome shotgun (WGS) entry which is preliminary data.</text>
</comment>
<protein>
    <submittedName>
        <fullName evidence="2">Uncharacterized protein</fullName>
    </submittedName>
</protein>
<feature type="compositionally biased region" description="Low complexity" evidence="1">
    <location>
        <begin position="28"/>
        <end position="43"/>
    </location>
</feature>
<feature type="non-terminal residue" evidence="2">
    <location>
        <position position="119"/>
    </location>
</feature>
<dbReference type="Proteomes" id="UP000700334">
    <property type="component" value="Unassembled WGS sequence"/>
</dbReference>
<feature type="non-terminal residue" evidence="2">
    <location>
        <position position="1"/>
    </location>
</feature>
<evidence type="ECO:0000256" key="1">
    <source>
        <dbReference type="SAM" id="MobiDB-lite"/>
    </source>
</evidence>
<feature type="region of interest" description="Disordered" evidence="1">
    <location>
        <begin position="1"/>
        <end position="52"/>
    </location>
</feature>
<reference evidence="2" key="1">
    <citation type="journal article" date="2021" name="Evol. Appl.">
        <title>The genome of the Pyrenean desman and the effects of bottlenecks and inbreeding on the genomic landscape of an endangered species.</title>
        <authorList>
            <person name="Escoda L."/>
            <person name="Castresana J."/>
        </authorList>
    </citation>
    <scope>NUCLEOTIDE SEQUENCE</scope>
    <source>
        <strain evidence="2">IBE-C5619</strain>
    </source>
</reference>
<keyword evidence="3" id="KW-1185">Reference proteome</keyword>
<organism evidence="2 3">
    <name type="scientific">Galemys pyrenaicus</name>
    <name type="common">Iberian desman</name>
    <name type="synonym">Pyrenean desman</name>
    <dbReference type="NCBI Taxonomy" id="202257"/>
    <lineage>
        <taxon>Eukaryota</taxon>
        <taxon>Metazoa</taxon>
        <taxon>Chordata</taxon>
        <taxon>Craniata</taxon>
        <taxon>Vertebrata</taxon>
        <taxon>Euteleostomi</taxon>
        <taxon>Mammalia</taxon>
        <taxon>Eutheria</taxon>
        <taxon>Laurasiatheria</taxon>
        <taxon>Eulipotyphla</taxon>
        <taxon>Talpidae</taxon>
        <taxon>Galemys</taxon>
    </lineage>
</organism>
<dbReference type="AlphaFoldDB" id="A0A8J5ZW48"/>
<evidence type="ECO:0000313" key="2">
    <source>
        <dbReference type="EMBL" id="KAG8507702.1"/>
    </source>
</evidence>
<feature type="region of interest" description="Disordered" evidence="1">
    <location>
        <begin position="87"/>
        <end position="119"/>
    </location>
</feature>
<accession>A0A8J5ZW48</accession>
<feature type="compositionally biased region" description="Polar residues" evidence="1">
    <location>
        <begin position="103"/>
        <end position="119"/>
    </location>
</feature>
<dbReference type="EMBL" id="JAGFMF010012100">
    <property type="protein sequence ID" value="KAG8507702.1"/>
    <property type="molecule type" value="Genomic_DNA"/>
</dbReference>
<proteinExistence type="predicted"/>